<dbReference type="PANTHER" id="PTHR42953">
    <property type="entry name" value="HIGH-AFFINITY ZINC UPTAKE SYSTEM PROTEIN ZNUA-RELATED"/>
    <property type="match status" value="1"/>
</dbReference>
<evidence type="ECO:0000313" key="2">
    <source>
        <dbReference type="EMBL" id="SDF04877.1"/>
    </source>
</evidence>
<evidence type="ECO:0000256" key="1">
    <source>
        <dbReference type="SAM" id="SignalP"/>
    </source>
</evidence>
<dbReference type="InterPro" id="IPR006127">
    <property type="entry name" value="ZnuA-like"/>
</dbReference>
<reference evidence="2 3" key="1">
    <citation type="submission" date="2016-10" db="EMBL/GenBank/DDBJ databases">
        <authorList>
            <person name="de Groot N.N."/>
        </authorList>
    </citation>
    <scope>NUCLEOTIDE SEQUENCE [LARGE SCALE GENOMIC DNA]</scope>
    <source>
        <strain evidence="2 3">LMG 25475</strain>
    </source>
</reference>
<evidence type="ECO:0000313" key="3">
    <source>
        <dbReference type="Proteomes" id="UP000243378"/>
    </source>
</evidence>
<dbReference type="STRING" id="640205.SAMN05216381_0813"/>
<dbReference type="GO" id="GO:0030001">
    <property type="term" value="P:metal ion transport"/>
    <property type="evidence" value="ECO:0007669"/>
    <property type="project" value="InterPro"/>
</dbReference>
<dbReference type="RefSeq" id="WP_092364882.1">
    <property type="nucleotide sequence ID" value="NZ_FNBM01000001.1"/>
</dbReference>
<proteinExistence type="predicted"/>
<dbReference type="InterPro" id="IPR050492">
    <property type="entry name" value="Bact_metal-bind_prot9"/>
</dbReference>
<dbReference type="SUPFAM" id="SSF53807">
    <property type="entry name" value="Helical backbone' metal receptor"/>
    <property type="match status" value="1"/>
</dbReference>
<dbReference type="Pfam" id="PF01297">
    <property type="entry name" value="ZnuA"/>
    <property type="match status" value="1"/>
</dbReference>
<dbReference type="Proteomes" id="UP000243378">
    <property type="component" value="Unassembled WGS sequence"/>
</dbReference>
<dbReference type="Gene3D" id="3.40.50.1980">
    <property type="entry name" value="Nitrogenase molybdenum iron protein domain"/>
    <property type="match status" value="1"/>
</dbReference>
<dbReference type="EMBL" id="FNBM01000001">
    <property type="protein sequence ID" value="SDF04877.1"/>
    <property type="molecule type" value="Genomic_DNA"/>
</dbReference>
<accession>A0A1G7HWF6</accession>
<gene>
    <name evidence="2" type="ORF">SAMN05216381_0813</name>
</gene>
<dbReference type="OrthoDB" id="6104586at2"/>
<keyword evidence="1" id="KW-0732">Signal</keyword>
<dbReference type="AlphaFoldDB" id="A0A1G7HWF6"/>
<name>A0A1G7HWF6_9GAMM</name>
<dbReference type="GO" id="GO:0046872">
    <property type="term" value="F:metal ion binding"/>
    <property type="evidence" value="ECO:0007669"/>
    <property type="project" value="InterPro"/>
</dbReference>
<protein>
    <submittedName>
        <fullName evidence="2">ABC-type Zn uptake system ZnuABC, Zn-binding component ZnuA</fullName>
    </submittedName>
</protein>
<feature type="chain" id="PRO_5017277900" evidence="1">
    <location>
        <begin position="23"/>
        <end position="296"/>
    </location>
</feature>
<dbReference type="PANTHER" id="PTHR42953:SF4">
    <property type="entry name" value="METAL ABC TRANSPORTER SUBSTRATE-BINDING PROTEIN"/>
    <property type="match status" value="1"/>
</dbReference>
<sequence>MTHRLHHLGLALLLSLPGLALAKDVTVLVSQPITFGLASDLLEGTQVHIQRAAPANLPASRQVSYFAGRGASALQKVALDADAAIGLRSLWSEDPLYPMARRSNIRIVEIDAARPVDGALPGIATQAETAGDNDLESYPWLAINNLGRMADVTAADLVRLAPDAKSKVEQNLATFKQRLLKLNASSEAELAKADNLSVYSLSSRLDYLISGLNLDLVSSDSRDDREWDAESLQALTSALQDDDVALVLSHRQPPQPVADAVKAAGVPLLVLETDSDDPLAELEGNVDSVVKALINP</sequence>
<feature type="signal peptide" evidence="1">
    <location>
        <begin position="1"/>
        <end position="22"/>
    </location>
</feature>
<organism evidence="2 3">
    <name type="scientific">Phytopseudomonas seleniipraecipitans</name>
    <dbReference type="NCBI Taxonomy" id="640205"/>
    <lineage>
        <taxon>Bacteria</taxon>
        <taxon>Pseudomonadati</taxon>
        <taxon>Pseudomonadota</taxon>
        <taxon>Gammaproteobacteria</taxon>
        <taxon>Pseudomonadales</taxon>
        <taxon>Pseudomonadaceae</taxon>
        <taxon>Phytopseudomonas</taxon>
    </lineage>
</organism>